<dbReference type="PATRIC" id="fig|1141662.3.peg.3061"/>
<comment type="caution">
    <text evidence="3">The sequence shown here is derived from an EMBL/GenBank/DDBJ whole genome shotgun (WGS) entry which is preliminary data.</text>
</comment>
<dbReference type="EMBL" id="AKKL01000040">
    <property type="protein sequence ID" value="EKT57201.1"/>
    <property type="molecule type" value="Genomic_DNA"/>
</dbReference>
<dbReference type="SMART" id="SM00563">
    <property type="entry name" value="PlsC"/>
    <property type="match status" value="1"/>
</dbReference>
<dbReference type="eggNOG" id="COG0204">
    <property type="taxonomic scope" value="Bacteria"/>
</dbReference>
<protein>
    <submittedName>
        <fullName evidence="3">Phospholipid/glycerol acyltransferase</fullName>
    </submittedName>
</protein>
<organism evidence="3 4">
    <name type="scientific">Providencia burhodogranariea DSM 19968</name>
    <dbReference type="NCBI Taxonomy" id="1141662"/>
    <lineage>
        <taxon>Bacteria</taxon>
        <taxon>Pseudomonadati</taxon>
        <taxon>Pseudomonadota</taxon>
        <taxon>Gammaproteobacteria</taxon>
        <taxon>Enterobacterales</taxon>
        <taxon>Morganellaceae</taxon>
        <taxon>Providencia</taxon>
    </lineage>
</organism>
<accession>K8WBA4</accession>
<evidence type="ECO:0000313" key="4">
    <source>
        <dbReference type="Proteomes" id="UP000009336"/>
    </source>
</evidence>
<feature type="transmembrane region" description="Helical" evidence="1">
    <location>
        <begin position="276"/>
        <end position="295"/>
    </location>
</feature>
<keyword evidence="3" id="KW-0808">Transferase</keyword>
<keyword evidence="3" id="KW-0012">Acyltransferase</keyword>
<dbReference type="STRING" id="1141662.OOA_15085"/>
<dbReference type="GO" id="GO:0016746">
    <property type="term" value="F:acyltransferase activity"/>
    <property type="evidence" value="ECO:0007669"/>
    <property type="project" value="UniProtKB-KW"/>
</dbReference>
<feature type="transmembrane region" description="Helical" evidence="1">
    <location>
        <begin position="334"/>
        <end position="350"/>
    </location>
</feature>
<keyword evidence="1" id="KW-0472">Membrane</keyword>
<evidence type="ECO:0000259" key="2">
    <source>
        <dbReference type="SMART" id="SM00563"/>
    </source>
</evidence>
<dbReference type="HOGENOM" id="CLU_815419_0_0_6"/>
<dbReference type="InterPro" id="IPR002123">
    <property type="entry name" value="Plipid/glycerol_acylTrfase"/>
</dbReference>
<proteinExistence type="predicted"/>
<dbReference type="OrthoDB" id="9812274at2"/>
<keyword evidence="1" id="KW-1133">Transmembrane helix</keyword>
<evidence type="ECO:0000256" key="1">
    <source>
        <dbReference type="SAM" id="Phobius"/>
    </source>
</evidence>
<dbReference type="RefSeq" id="WP_008913002.1">
    <property type="nucleotide sequence ID" value="NZ_KB233224.1"/>
</dbReference>
<reference evidence="3 4" key="1">
    <citation type="journal article" date="2012" name="BMC Genomics">
        <title>Comparative genomics of bacteria in the genus Providencia isolated from wild Drosophila melanogaster.</title>
        <authorList>
            <person name="Galac M.R."/>
            <person name="Lazzaro B.P."/>
        </authorList>
    </citation>
    <scope>NUCLEOTIDE SEQUENCE [LARGE SCALE GENOMIC DNA]</scope>
    <source>
        <strain evidence="3 4">DSM 19968</strain>
    </source>
</reference>
<feature type="transmembrane region" description="Helical" evidence="1">
    <location>
        <begin position="307"/>
        <end position="328"/>
    </location>
</feature>
<dbReference type="Proteomes" id="UP000009336">
    <property type="component" value="Unassembled WGS sequence"/>
</dbReference>
<sequence length="353" mass="39391">MEHKEKQPLLIAGAPLSSYYRLISSVIRSIYYPGCTLQGNIDSLSTNKPTLILCSHRNSAFDGYLILKAFPLAQALASIQLLNSAVMRLFFTGIPVVRKKDKMRFNITANSFDSPVDAGVAHISAGGSLMLFPEGSSEWGYKPLPYQRGAARIIRTLISLKVDFNVIPVGLFYSEPDKFASKAEIFIGKPIEIISQQEQSEREWEKNIHTQISDALDAVSVNCLNEQIFNDATHHAAYENHQGNSYATAFLDYQQTPENFPAIKSEPIKKNHAVRWLGFCLMFILLPILLAALFTSRYADARNTISFFKILGGSLAGLIWLPIIAISLFIWPKFILISLASALIGYLFIIKTH</sequence>
<dbReference type="AlphaFoldDB" id="K8WBA4"/>
<name>K8WBA4_9GAMM</name>
<feature type="domain" description="Phospholipid/glycerol acyltransferase" evidence="2">
    <location>
        <begin position="50"/>
        <end position="174"/>
    </location>
</feature>
<keyword evidence="4" id="KW-1185">Reference proteome</keyword>
<keyword evidence="1" id="KW-0812">Transmembrane</keyword>
<evidence type="ECO:0000313" key="3">
    <source>
        <dbReference type="EMBL" id="EKT57201.1"/>
    </source>
</evidence>
<gene>
    <name evidence="3" type="ORF">OOA_15085</name>
</gene>